<dbReference type="InterPro" id="IPR031353">
    <property type="entry name" value="NACHT_sigma"/>
</dbReference>
<evidence type="ECO:0000313" key="4">
    <source>
        <dbReference type="Proteomes" id="UP000722485"/>
    </source>
</evidence>
<organism evidence="3 4">
    <name type="scientific">Cylindrodendrum hubeiense</name>
    <dbReference type="NCBI Taxonomy" id="595255"/>
    <lineage>
        <taxon>Eukaryota</taxon>
        <taxon>Fungi</taxon>
        <taxon>Dikarya</taxon>
        <taxon>Ascomycota</taxon>
        <taxon>Pezizomycotina</taxon>
        <taxon>Sordariomycetes</taxon>
        <taxon>Hypocreomycetidae</taxon>
        <taxon>Hypocreales</taxon>
        <taxon>Nectriaceae</taxon>
        <taxon>Cylindrodendrum</taxon>
    </lineage>
</organism>
<proteinExistence type="predicted"/>
<evidence type="ECO:0000259" key="1">
    <source>
        <dbReference type="Pfam" id="PF17106"/>
    </source>
</evidence>
<dbReference type="OrthoDB" id="674604at2759"/>
<accession>A0A9P5HHN9</accession>
<dbReference type="InterPro" id="IPR031352">
    <property type="entry name" value="SesA"/>
</dbReference>
<reference evidence="3" key="1">
    <citation type="submission" date="2020-03" db="EMBL/GenBank/DDBJ databases">
        <title>Draft Genome Sequence of Cylindrodendrum hubeiense.</title>
        <authorList>
            <person name="Buettner E."/>
            <person name="Kellner H."/>
        </authorList>
    </citation>
    <scope>NUCLEOTIDE SEQUENCE</scope>
    <source>
        <strain evidence="3">IHI 201604</strain>
    </source>
</reference>
<gene>
    <name evidence="3" type="ORF">G7Z17_g117</name>
</gene>
<feature type="domain" description="NACHT-NTPase sigma" evidence="1">
    <location>
        <begin position="169"/>
        <end position="209"/>
    </location>
</feature>
<protein>
    <recommendedName>
        <fullName evidence="5">NACHT-NTPase and P-loop NTPases N-terminal domain-containing protein</fullName>
    </recommendedName>
</protein>
<sequence>MSGAEIIGLISGIISLIDASISVYNAAADASGLPSSFRDVASRLPLIKDSLSTALKALEDDPQTPEAAGALTSMLTACSDKAVALEAIFRAVIPGEGASRLERYGKAMKTLPKGGKVETLMAGILADLQVLVFHQTFNVATRAQIERLIAGASKGHEKEIAKQASPSMTFHNTGTGSQIVHSGDGTQNLNMGSGQQFTGDGFSGTFYFGSK</sequence>
<feature type="domain" description="NACHT-NTPase and P-loop NTPases N-terminal" evidence="2">
    <location>
        <begin position="10"/>
        <end position="131"/>
    </location>
</feature>
<dbReference type="Pfam" id="PF17107">
    <property type="entry name" value="SesA"/>
    <property type="match status" value="1"/>
</dbReference>
<keyword evidence="4" id="KW-1185">Reference proteome</keyword>
<name>A0A9P5HHN9_9HYPO</name>
<dbReference type="Pfam" id="PF17106">
    <property type="entry name" value="NACHT_sigma"/>
    <property type="match status" value="1"/>
</dbReference>
<evidence type="ECO:0000313" key="3">
    <source>
        <dbReference type="EMBL" id="KAF7558275.1"/>
    </source>
</evidence>
<comment type="caution">
    <text evidence="3">The sequence shown here is derived from an EMBL/GenBank/DDBJ whole genome shotgun (WGS) entry which is preliminary data.</text>
</comment>
<dbReference type="EMBL" id="JAANBB010000001">
    <property type="protein sequence ID" value="KAF7558275.1"/>
    <property type="molecule type" value="Genomic_DNA"/>
</dbReference>
<evidence type="ECO:0008006" key="5">
    <source>
        <dbReference type="Google" id="ProtNLM"/>
    </source>
</evidence>
<dbReference type="Proteomes" id="UP000722485">
    <property type="component" value="Unassembled WGS sequence"/>
</dbReference>
<evidence type="ECO:0000259" key="2">
    <source>
        <dbReference type="Pfam" id="PF17107"/>
    </source>
</evidence>
<dbReference type="AlphaFoldDB" id="A0A9P5HHN9"/>